<dbReference type="Pfam" id="PF13302">
    <property type="entry name" value="Acetyltransf_3"/>
    <property type="match status" value="1"/>
</dbReference>
<dbReference type="RefSeq" id="WP_036963619.1">
    <property type="nucleotide sequence ID" value="NZ_CABKTF010000031.1"/>
</dbReference>
<dbReference type="PROSITE" id="PS51186">
    <property type="entry name" value="GNAT"/>
    <property type="match status" value="1"/>
</dbReference>
<sequence>MEYVIPELETDRLILAKHEVSDFSALSQLWGQRSMVQHIGGVPSTERESWMRMLAYGGLWPLLGFGYWAVREKGTGNYVGDLGFADFHRIVEPHVKGIPEAGWVIAPEYQGRGYATEAMKAALSWLIAQQKHQESICFIGPQNIPSLRVAEKLGYTQDKEVFMNGSISVLLRKNLIQS</sequence>
<comment type="caution">
    <text evidence="2">The sequence shown here is derived from an EMBL/GenBank/DDBJ whole genome shotgun (WGS) entry which is preliminary data.</text>
</comment>
<dbReference type="PANTHER" id="PTHR43792">
    <property type="entry name" value="GNAT FAMILY, PUTATIVE (AFU_ORTHOLOGUE AFUA_3G00765)-RELATED-RELATED"/>
    <property type="match status" value="1"/>
</dbReference>
<dbReference type="Gene3D" id="3.40.630.30">
    <property type="match status" value="1"/>
</dbReference>
<dbReference type="CDD" id="cd04301">
    <property type="entry name" value="NAT_SF"/>
    <property type="match status" value="1"/>
</dbReference>
<dbReference type="SUPFAM" id="SSF55729">
    <property type="entry name" value="Acyl-CoA N-acyltransferases (Nat)"/>
    <property type="match status" value="1"/>
</dbReference>
<evidence type="ECO:0000313" key="3">
    <source>
        <dbReference type="Proteomes" id="UP000449944"/>
    </source>
</evidence>
<dbReference type="PANTHER" id="PTHR43792:SF16">
    <property type="entry name" value="N-ACETYLTRANSFERASE DOMAIN-CONTAINING PROTEIN"/>
    <property type="match status" value="1"/>
</dbReference>
<dbReference type="InterPro" id="IPR000182">
    <property type="entry name" value="GNAT_dom"/>
</dbReference>
<name>A0AAW9V6K7_9GAMM</name>
<evidence type="ECO:0000259" key="1">
    <source>
        <dbReference type="PROSITE" id="PS51186"/>
    </source>
</evidence>
<dbReference type="InterPro" id="IPR016181">
    <property type="entry name" value="Acyl_CoA_acyltransferase"/>
</dbReference>
<evidence type="ECO:0000313" key="2">
    <source>
        <dbReference type="EMBL" id="MTC33282.1"/>
    </source>
</evidence>
<dbReference type="Proteomes" id="UP000449944">
    <property type="component" value="Unassembled WGS sequence"/>
</dbReference>
<reference evidence="2 3" key="1">
    <citation type="submission" date="2019-10" db="EMBL/GenBank/DDBJ databases">
        <title>Comparative genomic analysis of Providencia.</title>
        <authorList>
            <person name="Yuan C."/>
            <person name="Wei Y."/>
            <person name="Yin Z."/>
        </authorList>
    </citation>
    <scope>NUCLEOTIDE SEQUENCE [LARGE SCALE GENOMIC DNA]</scope>
    <source>
        <strain evidence="3">wls1934</strain>
    </source>
</reference>
<feature type="domain" description="N-acetyltransferase" evidence="1">
    <location>
        <begin position="21"/>
        <end position="176"/>
    </location>
</feature>
<protein>
    <submittedName>
        <fullName evidence="2">GNAT family N-acetyltransferase</fullName>
    </submittedName>
</protein>
<accession>A0AAW9V6K7</accession>
<dbReference type="GO" id="GO:0016747">
    <property type="term" value="F:acyltransferase activity, transferring groups other than amino-acyl groups"/>
    <property type="evidence" value="ECO:0007669"/>
    <property type="project" value="InterPro"/>
</dbReference>
<dbReference type="EMBL" id="WLUB01000005">
    <property type="protein sequence ID" value="MTC33282.1"/>
    <property type="molecule type" value="Genomic_DNA"/>
</dbReference>
<organism evidence="2 3">
    <name type="scientific">Providencia alcalifaciens</name>
    <dbReference type="NCBI Taxonomy" id="126385"/>
    <lineage>
        <taxon>Bacteria</taxon>
        <taxon>Pseudomonadati</taxon>
        <taxon>Pseudomonadota</taxon>
        <taxon>Gammaproteobacteria</taxon>
        <taxon>Enterobacterales</taxon>
        <taxon>Morganellaceae</taxon>
        <taxon>Providencia</taxon>
    </lineage>
</organism>
<dbReference type="AlphaFoldDB" id="A0AAW9V6K7"/>
<proteinExistence type="predicted"/>
<dbReference type="InterPro" id="IPR051531">
    <property type="entry name" value="N-acetyltransferase"/>
</dbReference>
<gene>
    <name evidence="2" type="ORF">GKR67_01360</name>
</gene>